<dbReference type="Pfam" id="PF00551">
    <property type="entry name" value="Formyl_trans_N"/>
    <property type="match status" value="1"/>
</dbReference>
<evidence type="ECO:0000313" key="4">
    <source>
        <dbReference type="Proteomes" id="UP000324517"/>
    </source>
</evidence>
<dbReference type="Gene3D" id="3.40.50.12230">
    <property type="match status" value="1"/>
</dbReference>
<dbReference type="Pfam" id="PF02911">
    <property type="entry name" value="Formyl_trans_C"/>
    <property type="match status" value="1"/>
</dbReference>
<dbReference type="AlphaFoldDB" id="A0A5D4T3Z0"/>
<evidence type="ECO:0000259" key="1">
    <source>
        <dbReference type="Pfam" id="PF00551"/>
    </source>
</evidence>
<sequence length="274" mass="30631">MKKKIAFATCVQLGLSCIEEIYRVGGNLDLLITLHDEKARNKSGRIYLDEIAAMHDAPLLKINNINDQDVLQALKNHQIDWLFIIGWSQIAKNEVLEAPTYGCIGMHPTLLPIGRGRAAIPWAIIKGLDETGVTMFKLDQGVDTGDIIGQGVIKLDQNTTATELYKKVDDMHITLIAKYWEDIVNNNITLTKQNNADATEWSGRKPEDGEILSSMTIDEADKMIRAVTHPYPGAFYKDGEKTLRIWSAKISETDGDIKLSDGYLKLLDYEIEGL</sequence>
<reference evidence="3 4" key="1">
    <citation type="submission" date="2019-08" db="EMBL/GenBank/DDBJ databases">
        <title>Bacillus genomes from the desert of Cuatro Cienegas, Coahuila.</title>
        <authorList>
            <person name="Olmedo-Alvarez G."/>
        </authorList>
    </citation>
    <scope>NUCLEOTIDE SEQUENCE [LARGE SCALE GENOMIC DNA]</scope>
    <source>
        <strain evidence="3 4">CH98b_3T</strain>
    </source>
</reference>
<feature type="domain" description="Formyl transferase C-terminal" evidence="2">
    <location>
        <begin position="205"/>
        <end position="256"/>
    </location>
</feature>
<dbReference type="PROSITE" id="PS51257">
    <property type="entry name" value="PROKAR_LIPOPROTEIN"/>
    <property type="match status" value="1"/>
</dbReference>
<dbReference type="OrthoDB" id="9802815at2"/>
<dbReference type="Proteomes" id="UP000324517">
    <property type="component" value="Unassembled WGS sequence"/>
</dbReference>
<organism evidence="3 4">
    <name type="scientific">Sutcliffiella horikoshii</name>
    <dbReference type="NCBI Taxonomy" id="79883"/>
    <lineage>
        <taxon>Bacteria</taxon>
        <taxon>Bacillati</taxon>
        <taxon>Bacillota</taxon>
        <taxon>Bacilli</taxon>
        <taxon>Bacillales</taxon>
        <taxon>Bacillaceae</taxon>
        <taxon>Sutcliffiella</taxon>
    </lineage>
</organism>
<dbReference type="GO" id="GO:0004479">
    <property type="term" value="F:methionyl-tRNA formyltransferase activity"/>
    <property type="evidence" value="ECO:0007669"/>
    <property type="project" value="TreeGrafter"/>
</dbReference>
<dbReference type="PANTHER" id="PTHR11138">
    <property type="entry name" value="METHIONYL-TRNA FORMYLTRANSFERASE"/>
    <property type="match status" value="1"/>
</dbReference>
<proteinExistence type="predicted"/>
<feature type="domain" description="Formyl transferase N-terminal" evidence="1">
    <location>
        <begin position="58"/>
        <end position="172"/>
    </location>
</feature>
<gene>
    <name evidence="3" type="ORF">FZC75_15320</name>
</gene>
<evidence type="ECO:0000313" key="3">
    <source>
        <dbReference type="EMBL" id="TYS70009.1"/>
    </source>
</evidence>
<comment type="caution">
    <text evidence="3">The sequence shown here is derived from an EMBL/GenBank/DDBJ whole genome shotgun (WGS) entry which is preliminary data.</text>
</comment>
<dbReference type="GO" id="GO:0005829">
    <property type="term" value="C:cytosol"/>
    <property type="evidence" value="ECO:0007669"/>
    <property type="project" value="TreeGrafter"/>
</dbReference>
<name>A0A5D4T3Z0_9BACI</name>
<dbReference type="InterPro" id="IPR036477">
    <property type="entry name" value="Formyl_transf_N_sf"/>
</dbReference>
<dbReference type="CDD" id="cd08651">
    <property type="entry name" value="FMT_core_like_4"/>
    <property type="match status" value="1"/>
</dbReference>
<keyword evidence="3" id="KW-0808">Transferase</keyword>
<protein>
    <submittedName>
        <fullName evidence="3">Methionyl-tRNA formyltransferase</fullName>
    </submittedName>
</protein>
<dbReference type="InterPro" id="IPR005793">
    <property type="entry name" value="Formyl_trans_C"/>
</dbReference>
<dbReference type="SUPFAM" id="SSF50486">
    <property type="entry name" value="FMT C-terminal domain-like"/>
    <property type="match status" value="1"/>
</dbReference>
<evidence type="ECO:0000259" key="2">
    <source>
        <dbReference type="Pfam" id="PF02911"/>
    </source>
</evidence>
<dbReference type="InterPro" id="IPR002376">
    <property type="entry name" value="Formyl_transf_N"/>
</dbReference>
<dbReference type="EMBL" id="VTET01000008">
    <property type="protein sequence ID" value="TYS70009.1"/>
    <property type="molecule type" value="Genomic_DNA"/>
</dbReference>
<dbReference type="PANTHER" id="PTHR11138:SF5">
    <property type="entry name" value="METHIONYL-TRNA FORMYLTRANSFERASE, MITOCHONDRIAL"/>
    <property type="match status" value="1"/>
</dbReference>
<dbReference type="RefSeq" id="WP_148979918.1">
    <property type="nucleotide sequence ID" value="NZ_JBNILM010000006.1"/>
</dbReference>
<dbReference type="SUPFAM" id="SSF53328">
    <property type="entry name" value="Formyltransferase"/>
    <property type="match status" value="1"/>
</dbReference>
<accession>A0A5D4T3Z0</accession>
<dbReference type="InterPro" id="IPR011034">
    <property type="entry name" value="Formyl_transferase-like_C_sf"/>
</dbReference>